<sequence>MRHEKSIGGHNSNALCVSLFGIHNIPESDNIPIHETFNGEHVDRSNNITKKKRICKTVKTCTKVREHEKQRTRTNTSMIMAG</sequence>
<accession>A0AAV4AFQ1</accession>
<dbReference type="EMBL" id="BLXT01003748">
    <property type="protein sequence ID" value="GFO05461.1"/>
    <property type="molecule type" value="Genomic_DNA"/>
</dbReference>
<dbReference type="Proteomes" id="UP000735302">
    <property type="component" value="Unassembled WGS sequence"/>
</dbReference>
<name>A0AAV4AFQ1_9GAST</name>
<gene>
    <name evidence="1" type="ORF">PoB_003196600</name>
</gene>
<comment type="caution">
    <text evidence="1">The sequence shown here is derived from an EMBL/GenBank/DDBJ whole genome shotgun (WGS) entry which is preliminary data.</text>
</comment>
<protein>
    <submittedName>
        <fullName evidence="1">Uncharacterized protein</fullName>
    </submittedName>
</protein>
<reference evidence="1 2" key="1">
    <citation type="journal article" date="2021" name="Elife">
        <title>Chloroplast acquisition without the gene transfer in kleptoplastic sea slugs, Plakobranchus ocellatus.</title>
        <authorList>
            <person name="Maeda T."/>
            <person name="Takahashi S."/>
            <person name="Yoshida T."/>
            <person name="Shimamura S."/>
            <person name="Takaki Y."/>
            <person name="Nagai Y."/>
            <person name="Toyoda A."/>
            <person name="Suzuki Y."/>
            <person name="Arimoto A."/>
            <person name="Ishii H."/>
            <person name="Satoh N."/>
            <person name="Nishiyama T."/>
            <person name="Hasebe M."/>
            <person name="Maruyama T."/>
            <person name="Minagawa J."/>
            <person name="Obokata J."/>
            <person name="Shigenobu S."/>
        </authorList>
    </citation>
    <scope>NUCLEOTIDE SEQUENCE [LARGE SCALE GENOMIC DNA]</scope>
</reference>
<evidence type="ECO:0000313" key="1">
    <source>
        <dbReference type="EMBL" id="GFO05461.1"/>
    </source>
</evidence>
<dbReference type="AlphaFoldDB" id="A0AAV4AFQ1"/>
<proteinExistence type="predicted"/>
<evidence type="ECO:0000313" key="2">
    <source>
        <dbReference type="Proteomes" id="UP000735302"/>
    </source>
</evidence>
<organism evidence="1 2">
    <name type="scientific">Plakobranchus ocellatus</name>
    <dbReference type="NCBI Taxonomy" id="259542"/>
    <lineage>
        <taxon>Eukaryota</taxon>
        <taxon>Metazoa</taxon>
        <taxon>Spiralia</taxon>
        <taxon>Lophotrochozoa</taxon>
        <taxon>Mollusca</taxon>
        <taxon>Gastropoda</taxon>
        <taxon>Heterobranchia</taxon>
        <taxon>Euthyneura</taxon>
        <taxon>Panpulmonata</taxon>
        <taxon>Sacoglossa</taxon>
        <taxon>Placobranchoidea</taxon>
        <taxon>Plakobranchidae</taxon>
        <taxon>Plakobranchus</taxon>
    </lineage>
</organism>
<keyword evidence="2" id="KW-1185">Reference proteome</keyword>